<proteinExistence type="predicted"/>
<reference evidence="2 3" key="5">
    <citation type="journal article" date="2010" name="Appl. Environ. Microbiol.">
        <title>phrR-like gene praR of Azorhizobium caulinodans ORS571 is essential for symbiosis with Sesbania rostrata and is involved in expression of reb genes.</title>
        <authorList>
            <person name="Akiba N."/>
            <person name="Aono T."/>
            <person name="Toyazaki H."/>
            <person name="Sato S."/>
            <person name="Oyaizu H."/>
        </authorList>
    </citation>
    <scope>NUCLEOTIDE SEQUENCE [LARGE SCALE GENOMIC DNA]</scope>
    <source>
        <strain evidence="3">ATCC 43989 / DSM 5975 / JCM 20966 / LMG 6465 / NBRC 14845 / NCIMB 13405 / ORS 571</strain>
    </source>
</reference>
<feature type="transmembrane region" description="Helical" evidence="1">
    <location>
        <begin position="252"/>
        <end position="276"/>
    </location>
</feature>
<name>A8IGZ0_AZOC5</name>
<dbReference type="EMBL" id="AP009384">
    <property type="protein sequence ID" value="BAF86151.1"/>
    <property type="molecule type" value="Genomic_DNA"/>
</dbReference>
<feature type="transmembrane region" description="Helical" evidence="1">
    <location>
        <begin position="41"/>
        <end position="60"/>
    </location>
</feature>
<organism evidence="2 3">
    <name type="scientific">Azorhizobium caulinodans (strain ATCC 43989 / DSM 5975 / JCM 20966 / LMG 6465 / NBRC 14845 / NCIMB 13405 / ORS 571)</name>
    <dbReference type="NCBI Taxonomy" id="438753"/>
    <lineage>
        <taxon>Bacteria</taxon>
        <taxon>Pseudomonadati</taxon>
        <taxon>Pseudomonadota</taxon>
        <taxon>Alphaproteobacteria</taxon>
        <taxon>Hyphomicrobiales</taxon>
        <taxon>Xanthobacteraceae</taxon>
        <taxon>Azorhizobium</taxon>
    </lineage>
</organism>
<accession>A8IGZ0</accession>
<dbReference type="PANTHER" id="PTHR38592:SF3">
    <property type="entry name" value="BLL4819 PROTEIN"/>
    <property type="match status" value="1"/>
</dbReference>
<feature type="transmembrane region" description="Helical" evidence="1">
    <location>
        <begin position="167"/>
        <end position="186"/>
    </location>
</feature>
<feature type="transmembrane region" description="Helical" evidence="1">
    <location>
        <begin position="72"/>
        <end position="88"/>
    </location>
</feature>
<evidence type="ECO:0000313" key="2">
    <source>
        <dbReference type="EMBL" id="BAF86151.1"/>
    </source>
</evidence>
<dbReference type="PIRSF" id="PIRSF028704">
    <property type="entry name" value="UPC028704"/>
    <property type="match status" value="1"/>
</dbReference>
<dbReference type="PANTHER" id="PTHR38592">
    <property type="entry name" value="BLL4819 PROTEIN"/>
    <property type="match status" value="1"/>
</dbReference>
<dbReference type="AlphaFoldDB" id="A8IGZ0"/>
<reference evidence="2 3" key="3">
    <citation type="journal article" date="2008" name="BMC Genomics">
        <title>The genome of the versatile nitrogen fixer Azorhizobium caulinodans ORS571.</title>
        <authorList>
            <person name="Lee KB."/>
            <person name="Backer P.D."/>
            <person name="Aono T."/>
            <person name="Liu CT."/>
            <person name="Suzuki S."/>
            <person name="Suzuki T."/>
            <person name="Kaneko T."/>
            <person name="Yamada M."/>
            <person name="Tabata S."/>
            <person name="Kupfer D.M."/>
            <person name="Najar F.Z."/>
            <person name="Wiley G.B."/>
            <person name="Roe B."/>
            <person name="Binnewies T.T."/>
            <person name="Ussery D.W."/>
            <person name="D'Haeze W."/>
            <person name="Herder J.D."/>
            <person name="Gevers D."/>
            <person name="Vereecke D."/>
            <person name="Holsters M."/>
            <person name="Oyaizu H."/>
        </authorList>
    </citation>
    <scope>NUCLEOTIDE SEQUENCE [LARGE SCALE GENOMIC DNA]</scope>
    <source>
        <strain evidence="3">ATCC 43989 / DSM 5975 / JCM 20966 / LMG 6465 / NBRC 14845 / NCIMB 13405 / ORS 571</strain>
    </source>
</reference>
<reference evidence="2 3" key="6">
    <citation type="journal article" date="2011" name="Appl. Environ. Microbiol.">
        <title>Involvement of the azorhizobial chromosome partition gene (parA) in the onset of bacteroid differentiation during Sesbania rostrata stem nodule development.</title>
        <authorList>
            <person name="Liu CT."/>
            <person name="Lee KB."/>
            <person name="Wang YS."/>
            <person name="Peng MH."/>
            <person name="Lee KT."/>
            <person name="Suzuki S."/>
            <person name="Suzuki T."/>
            <person name="Oyaizu H."/>
        </authorList>
    </citation>
    <scope>NUCLEOTIDE SEQUENCE [LARGE SCALE GENOMIC DNA]</scope>
    <source>
        <strain evidence="3">ATCC 43989 / DSM 5975 / JCM 20966 / LMG 6465 / NBRC 14845 / NCIMB 13405 / ORS 571</strain>
    </source>
</reference>
<dbReference type="KEGG" id="azc:AZC_0153"/>
<dbReference type="Pfam" id="PF10129">
    <property type="entry name" value="OpgC_C"/>
    <property type="match status" value="1"/>
</dbReference>
<dbReference type="Proteomes" id="UP000000270">
    <property type="component" value="Chromosome"/>
</dbReference>
<reference evidence="3" key="2">
    <citation type="submission" date="2007-04" db="EMBL/GenBank/DDBJ databases">
        <title>Complete genome sequence of the nitrogen-fixing bacterium Azorhizobium caulinodans ORS571.</title>
        <authorList>
            <person name="Lee K.B."/>
            <person name="Backer P.D."/>
            <person name="Aono T."/>
            <person name="Liu C.T."/>
            <person name="Suzuki S."/>
            <person name="Suzuki T."/>
            <person name="Kaneko T."/>
            <person name="Yamada M."/>
            <person name="Tabata S."/>
            <person name="Kupfer D.M."/>
            <person name="Najar F.Z."/>
            <person name="Wiley G.B."/>
            <person name="Roe B."/>
            <person name="Binnewies T."/>
            <person name="Ussery D."/>
            <person name="Vereecke D."/>
            <person name="Gevers D."/>
            <person name="Holsters M."/>
            <person name="Oyaizu H."/>
        </authorList>
    </citation>
    <scope>NUCLEOTIDE SEQUENCE [LARGE SCALE GENOMIC DNA]</scope>
    <source>
        <strain evidence="3">ATCC 43989 / DSM 5975 / JCM 20966 / LMG 6465 / NBRC 14845 / NCIMB 13405 / ORS 571</strain>
    </source>
</reference>
<dbReference type="RefSeq" id="WP_012168684.1">
    <property type="nucleotide sequence ID" value="NC_009937.1"/>
</dbReference>
<keyword evidence="1" id="KW-0472">Membrane</keyword>
<feature type="transmembrane region" description="Helical" evidence="1">
    <location>
        <begin position="108"/>
        <end position="127"/>
    </location>
</feature>
<dbReference type="InterPro" id="IPR014550">
    <property type="entry name" value="UCP028704_OpgC"/>
</dbReference>
<dbReference type="eggNOG" id="COG4645">
    <property type="taxonomic scope" value="Bacteria"/>
</dbReference>
<keyword evidence="1" id="KW-0812">Transmembrane</keyword>
<keyword evidence="1" id="KW-1133">Transmembrane helix</keyword>
<feature type="transmembrane region" description="Helical" evidence="1">
    <location>
        <begin position="219"/>
        <end position="240"/>
    </location>
</feature>
<feature type="transmembrane region" description="Helical" evidence="1">
    <location>
        <begin position="296"/>
        <end position="316"/>
    </location>
</feature>
<feature type="transmembrane region" description="Helical" evidence="1">
    <location>
        <begin position="193"/>
        <end position="213"/>
    </location>
</feature>
<sequence length="403" mass="44789">MAEPRRARGEGARTGTVVRLPVRARPAPAPRDLRLDFFRGLALWLIFLDHVPTNVLNMVTLRNFGFSDASEIFVFISGYTAAMVYGRVMHERGFVIASARALKRAWQLYVAFVFLFVVFLAQISYVAGRFNNPLYAEETNVLRFLDEPDVTLIQALLLRFKPANTDILPLYILLMAALPLVLAGLLRRPNLTLGLSVALYAVTRAMGWNLPGWPEEHVWLFNPLAWQLLFVFAGWCAIGGSERLEPVLRSRVAVVAAGLFLVVSAVVVLSWSVPALDGVVPEELGELIYPISKTDMSLLRFFHFLALALVVVHFVPRDWRGLTSPLARPLVLCGQHSLEIFCLGVFLSFGAHLVLVEVSGRLWVHMAVSLAGIAIMVALAAVMSWYHENEKRRGPERPPGGPA</sequence>
<feature type="transmembrane region" description="Helical" evidence="1">
    <location>
        <begin position="362"/>
        <end position="386"/>
    </location>
</feature>
<protein>
    <submittedName>
        <fullName evidence="2">Putative opgC protein</fullName>
    </submittedName>
</protein>
<evidence type="ECO:0000313" key="3">
    <source>
        <dbReference type="Proteomes" id="UP000000270"/>
    </source>
</evidence>
<dbReference type="HOGENOM" id="CLU_041000_2_0_5"/>
<reference evidence="2 3" key="4">
    <citation type="journal article" date="2009" name="Appl. Environ. Microbiol.">
        <title>Comparative genome-wide transcriptional profiling of Azorhizobium caulinodans ORS571 grown under free-living and symbiotic conditions.</title>
        <authorList>
            <person name="Tsukada S."/>
            <person name="Aono T."/>
            <person name="Akiba N."/>
            <person name="Lee KB."/>
            <person name="Liu CT."/>
            <person name="Toyazaki H."/>
            <person name="Oyaizu H."/>
        </authorList>
    </citation>
    <scope>NUCLEOTIDE SEQUENCE [LARGE SCALE GENOMIC DNA]</scope>
    <source>
        <strain evidence="3">ATCC 43989 / DSM 5975 / JCM 20966 / LMG 6465 / NBRC 14845 / NCIMB 13405 / ORS 571</strain>
    </source>
</reference>
<reference evidence="2 3" key="1">
    <citation type="journal article" date="2007" name="Appl. Environ. Microbiol.">
        <title>Rhizobial factors required for stem nodule maturation and maintenance in Sesbania rostrata-Azorhizobium caulinodans ORS571 symbiosis.</title>
        <authorList>
            <person name="Suzuki S."/>
            <person name="Aono T."/>
            <person name="Lee KB."/>
            <person name="Suzuki T."/>
            <person name="Liu CT."/>
            <person name="Miwa H."/>
            <person name="Wakao S."/>
            <person name="Iki T."/>
            <person name="Oyaizu H."/>
        </authorList>
    </citation>
    <scope>NUCLEOTIDE SEQUENCE [LARGE SCALE GENOMIC DNA]</scope>
    <source>
        <strain evidence="3">ATCC 43989 / DSM 5975 / JCM 20966 / LMG 6465 / NBRC 14845 / NCIMB 13405 / ORS 571</strain>
    </source>
</reference>
<gene>
    <name evidence="2" type="ordered locus">AZC_0153</name>
</gene>
<evidence type="ECO:0000256" key="1">
    <source>
        <dbReference type="SAM" id="Phobius"/>
    </source>
</evidence>
<dbReference type="STRING" id="438753.AZC_0153"/>
<keyword evidence="3" id="KW-1185">Reference proteome</keyword>
<feature type="transmembrane region" description="Helical" evidence="1">
    <location>
        <begin position="337"/>
        <end position="356"/>
    </location>
</feature>